<name>A0A4R0KN56_9ACTN</name>
<dbReference type="RefSeq" id="WP_131356117.1">
    <property type="nucleotide sequence ID" value="NZ_SJKB01000004.1"/>
</dbReference>
<organism evidence="1 2">
    <name type="scientific">Kribbella pittospori</name>
    <dbReference type="NCBI Taxonomy" id="722689"/>
    <lineage>
        <taxon>Bacteria</taxon>
        <taxon>Bacillati</taxon>
        <taxon>Actinomycetota</taxon>
        <taxon>Actinomycetes</taxon>
        <taxon>Propionibacteriales</taxon>
        <taxon>Kribbellaceae</taxon>
        <taxon>Kribbella</taxon>
    </lineage>
</organism>
<evidence type="ECO:0000313" key="1">
    <source>
        <dbReference type="EMBL" id="TCC62223.1"/>
    </source>
</evidence>
<dbReference type="Proteomes" id="UP000291144">
    <property type="component" value="Unassembled WGS sequence"/>
</dbReference>
<reference evidence="1 2" key="1">
    <citation type="submission" date="2019-02" db="EMBL/GenBank/DDBJ databases">
        <title>Kribbella capetownensis sp. nov. and Kribbella speibonae sp. nov., isolated from soil.</title>
        <authorList>
            <person name="Curtis S.M."/>
            <person name="Norton I."/>
            <person name="Everest G.J."/>
            <person name="Meyers P.R."/>
        </authorList>
    </citation>
    <scope>NUCLEOTIDE SEQUENCE [LARGE SCALE GENOMIC DNA]</scope>
    <source>
        <strain evidence="1 2">NRRL B-24813</strain>
    </source>
</reference>
<proteinExistence type="predicted"/>
<comment type="caution">
    <text evidence="1">The sequence shown here is derived from an EMBL/GenBank/DDBJ whole genome shotgun (WGS) entry which is preliminary data.</text>
</comment>
<dbReference type="EMBL" id="SJKB01000004">
    <property type="protein sequence ID" value="TCC62223.1"/>
    <property type="molecule type" value="Genomic_DNA"/>
</dbReference>
<gene>
    <name evidence="1" type="ORF">E0H73_16085</name>
</gene>
<accession>A0A4R0KN56</accession>
<dbReference type="OrthoDB" id="4106799at2"/>
<dbReference type="AlphaFoldDB" id="A0A4R0KN56"/>
<keyword evidence="2" id="KW-1185">Reference proteome</keyword>
<sequence>MARTADSSLQTGLMRWDTARRQVQEGERRRAALTYHVGVQDVLLSVTLSRTAQASGSGLPGSSDLVALYHALAAMTREGVPLMEQINATKPARRNARTGLAAAHLADPAQGRPEQVAGALAADAESPPVLDLNGDGPLSDEVLIAAAAEARLILATLLADRPDLRLPHRRPWSITTEPARHFAWERRRFRYAMLPSCAGLSPVDEMRQLAQESLLLYTELWRANSRHEPARDRARDLAARIRN</sequence>
<protein>
    <submittedName>
        <fullName evidence="1">Uncharacterized protein</fullName>
    </submittedName>
</protein>
<evidence type="ECO:0000313" key="2">
    <source>
        <dbReference type="Proteomes" id="UP000291144"/>
    </source>
</evidence>